<keyword evidence="4" id="KW-1003">Cell membrane</keyword>
<dbReference type="NCBIfam" id="NF008654">
    <property type="entry name" value="PRK11652.1"/>
    <property type="match status" value="1"/>
</dbReference>
<dbReference type="RefSeq" id="WP_039046060.1">
    <property type="nucleotide sequence ID" value="NZ_CP027852.1"/>
</dbReference>
<comment type="similarity">
    <text evidence="2 8">Belongs to the major facilitator superfamily. Bcr/CmlA family.</text>
</comment>
<feature type="transmembrane region" description="Helical" evidence="8">
    <location>
        <begin position="75"/>
        <end position="93"/>
    </location>
</feature>
<dbReference type="GO" id="GO:0042910">
    <property type="term" value="F:xenobiotic transmembrane transporter activity"/>
    <property type="evidence" value="ECO:0007669"/>
    <property type="project" value="InterPro"/>
</dbReference>
<feature type="transmembrane region" description="Helical" evidence="8">
    <location>
        <begin position="205"/>
        <end position="227"/>
    </location>
</feature>
<organism evidence="9 10">
    <name type="scientific">Plesiomonas shigelloides</name>
    <name type="common">Aeromonas shigelloides</name>
    <dbReference type="NCBI Taxonomy" id="703"/>
    <lineage>
        <taxon>Bacteria</taxon>
        <taxon>Pseudomonadati</taxon>
        <taxon>Pseudomonadota</taxon>
        <taxon>Gammaproteobacteria</taxon>
        <taxon>Enterobacterales</taxon>
        <taxon>Enterobacteriaceae</taxon>
        <taxon>Plesiomonas</taxon>
    </lineage>
</organism>
<dbReference type="EMBL" id="JAFNAA010000009">
    <property type="protein sequence ID" value="MBO1108470.1"/>
    <property type="molecule type" value="Genomic_DNA"/>
</dbReference>
<keyword evidence="7 8" id="KW-0472">Membrane</keyword>
<feature type="transmembrane region" description="Helical" evidence="8">
    <location>
        <begin position="99"/>
        <end position="121"/>
    </location>
</feature>
<dbReference type="PANTHER" id="PTHR23501">
    <property type="entry name" value="MAJOR FACILITATOR SUPERFAMILY"/>
    <property type="match status" value="1"/>
</dbReference>
<evidence type="ECO:0000313" key="9">
    <source>
        <dbReference type="EMBL" id="MBO1108470.1"/>
    </source>
</evidence>
<feature type="transmembrane region" description="Helical" evidence="8">
    <location>
        <begin position="304"/>
        <end position="323"/>
    </location>
</feature>
<dbReference type="InterPro" id="IPR020846">
    <property type="entry name" value="MFS_dom"/>
</dbReference>
<name>A0A2P1VS45_PLESH</name>
<evidence type="ECO:0000256" key="7">
    <source>
        <dbReference type="ARBA" id="ARBA00023136"/>
    </source>
</evidence>
<dbReference type="Pfam" id="PF07690">
    <property type="entry name" value="MFS_1"/>
    <property type="match status" value="1"/>
</dbReference>
<dbReference type="PROSITE" id="PS50850">
    <property type="entry name" value="MFS"/>
    <property type="match status" value="1"/>
</dbReference>
<dbReference type="GO" id="GO:1990961">
    <property type="term" value="P:xenobiotic detoxification by transmembrane export across the plasma membrane"/>
    <property type="evidence" value="ECO:0007669"/>
    <property type="project" value="InterPro"/>
</dbReference>
<keyword evidence="6 8" id="KW-1133">Transmembrane helix</keyword>
<dbReference type="InterPro" id="IPR011701">
    <property type="entry name" value="MFS"/>
</dbReference>
<gene>
    <name evidence="9" type="primary">emrD</name>
    <name evidence="9" type="ORF">J2R62_09575</name>
</gene>
<feature type="transmembrane region" description="Helical" evidence="8">
    <location>
        <begin position="44"/>
        <end position="63"/>
    </location>
</feature>
<dbReference type="NCBIfam" id="TIGR00710">
    <property type="entry name" value="efflux_Bcr_CflA"/>
    <property type="match status" value="1"/>
</dbReference>
<feature type="transmembrane region" description="Helical" evidence="8">
    <location>
        <begin position="133"/>
        <end position="154"/>
    </location>
</feature>
<dbReference type="SUPFAM" id="SSF103473">
    <property type="entry name" value="MFS general substrate transporter"/>
    <property type="match status" value="1"/>
</dbReference>
<comment type="caution">
    <text evidence="9">The sequence shown here is derived from an EMBL/GenBank/DDBJ whole genome shotgun (WGS) entry which is preliminary data.</text>
</comment>
<dbReference type="GeneID" id="69704621"/>
<evidence type="ECO:0000256" key="3">
    <source>
        <dbReference type="ARBA" id="ARBA00022448"/>
    </source>
</evidence>
<feature type="transmembrane region" description="Helical" evidence="8">
    <location>
        <begin position="330"/>
        <end position="347"/>
    </location>
</feature>
<evidence type="ECO:0000256" key="1">
    <source>
        <dbReference type="ARBA" id="ARBA00004651"/>
    </source>
</evidence>
<comment type="subcellular location">
    <subcellularLocation>
        <location evidence="8">Cell inner membrane</location>
        <topology evidence="8">Multi-pass membrane protein</topology>
    </subcellularLocation>
    <subcellularLocation>
        <location evidence="1">Cell membrane</location>
        <topology evidence="1">Multi-pass membrane protein</topology>
    </subcellularLocation>
</comment>
<dbReference type="Gene3D" id="1.20.1720.10">
    <property type="entry name" value="Multidrug resistance protein D"/>
    <property type="match status" value="1"/>
</dbReference>
<evidence type="ECO:0000256" key="8">
    <source>
        <dbReference type="RuleBase" id="RU365088"/>
    </source>
</evidence>
<comment type="caution">
    <text evidence="8">Lacks conserved residue(s) required for the propagation of feature annotation.</text>
</comment>
<dbReference type="InterPro" id="IPR036259">
    <property type="entry name" value="MFS_trans_sf"/>
</dbReference>
<keyword evidence="5 8" id="KW-0812">Transmembrane</keyword>
<feature type="transmembrane region" description="Helical" evidence="8">
    <location>
        <begin position="247"/>
        <end position="265"/>
    </location>
</feature>
<evidence type="ECO:0000256" key="4">
    <source>
        <dbReference type="ARBA" id="ARBA00022475"/>
    </source>
</evidence>
<evidence type="ECO:0000256" key="5">
    <source>
        <dbReference type="ARBA" id="ARBA00022692"/>
    </source>
</evidence>
<dbReference type="InterPro" id="IPR004812">
    <property type="entry name" value="Efflux_drug-R_Bcr/CmlA"/>
</dbReference>
<reference evidence="9" key="1">
    <citation type="submission" date="2021-03" db="EMBL/GenBank/DDBJ databases">
        <title>Plesiomonas shigelloides zfcc0051, isolated from zebrafish feces.</title>
        <authorList>
            <person name="Vanderhoek Z."/>
            <person name="Gaulke C."/>
        </authorList>
    </citation>
    <scope>NUCLEOTIDE SEQUENCE</scope>
    <source>
        <strain evidence="9">Zfcc0051</strain>
    </source>
</reference>
<feature type="transmembrane region" description="Helical" evidence="8">
    <location>
        <begin position="160"/>
        <end position="184"/>
    </location>
</feature>
<evidence type="ECO:0000256" key="6">
    <source>
        <dbReference type="ARBA" id="ARBA00022989"/>
    </source>
</evidence>
<feature type="transmembrane region" description="Helical" evidence="8">
    <location>
        <begin position="367"/>
        <end position="387"/>
    </location>
</feature>
<dbReference type="PANTHER" id="PTHR23501:SF191">
    <property type="entry name" value="VACUOLAR BASIC AMINO ACID TRANSPORTER 4"/>
    <property type="match status" value="1"/>
</dbReference>
<feature type="transmembrane region" description="Helical" evidence="8">
    <location>
        <begin position="277"/>
        <end position="298"/>
    </location>
</feature>
<accession>A0A2P1VS45</accession>
<dbReference type="AlphaFoldDB" id="A0A2P1VS45"/>
<protein>
    <recommendedName>
        <fullName evidence="8">Bcr/CflA family efflux transporter</fullName>
    </recommendedName>
</protein>
<dbReference type="CDD" id="cd17320">
    <property type="entry name" value="MFS_MdfA_MDR_like"/>
    <property type="match status" value="1"/>
</dbReference>
<keyword evidence="8" id="KW-0997">Cell inner membrane</keyword>
<evidence type="ECO:0000313" key="10">
    <source>
        <dbReference type="Proteomes" id="UP000664658"/>
    </source>
</evidence>
<dbReference type="GO" id="GO:0005886">
    <property type="term" value="C:plasma membrane"/>
    <property type="evidence" value="ECO:0007669"/>
    <property type="project" value="UniProtKB-SubCell"/>
</dbReference>
<evidence type="ECO:0000256" key="2">
    <source>
        <dbReference type="ARBA" id="ARBA00006236"/>
    </source>
</evidence>
<dbReference type="Proteomes" id="UP000664658">
    <property type="component" value="Unassembled WGS sequence"/>
</dbReference>
<proteinExistence type="inferred from homology"/>
<keyword evidence="3 8" id="KW-0813">Transport</keyword>
<sequence>MNKAQENKMLLLLILLVAVGQMTQTIYVPAMTQIASGLMVRPGAVQAVMAAYLLTYGLSQLVYGPLSDRFGRRPMVLSGLLVFVFGCVFALLAPSLDMLVAGSAIQGMGTGVAGVMIRTVPRDLFEGAALRRANSLISMGIIFSPLLAPVLGGVLSTHFGWRACFVFLLCLGTGVWLAMAALLPETRPEAAKNNAMGLVRSYRHLLGNADFLGYVLIMVFALAGIAVFEASAGVLMSNELGLSEVTVSILFILPLPAAFVGSWLASQKSFSLHQLMWIAVSAALLAGLSMWLCGVLGMLSVYSLLIPAAMFFFAGGMLFPLATTGALNPFPLLAGTAGALVGGLQNMGSGITTWLSASLPMHGQTTLGLLMLSMAVLIVLNWALIVWRARQHEQMLVSRRIG</sequence>